<dbReference type="Pfam" id="PF09346">
    <property type="entry name" value="SMI1_KNR4"/>
    <property type="match status" value="1"/>
</dbReference>
<dbReference type="Proteomes" id="UP001304650">
    <property type="component" value="Chromosome"/>
</dbReference>
<evidence type="ECO:0000259" key="1">
    <source>
        <dbReference type="Pfam" id="PF09346"/>
    </source>
</evidence>
<name>A0AA96LRE3_9BACL</name>
<accession>A0AA96LRE3</accession>
<evidence type="ECO:0000313" key="3">
    <source>
        <dbReference type="Proteomes" id="UP001304650"/>
    </source>
</evidence>
<dbReference type="KEGG" id="proo:MJB10_12545"/>
<dbReference type="InterPro" id="IPR037883">
    <property type="entry name" value="Knr4/Smi1-like_sf"/>
</dbReference>
<dbReference type="Gene3D" id="3.40.1580.10">
    <property type="entry name" value="SMI1/KNR4-like"/>
    <property type="match status" value="1"/>
</dbReference>
<keyword evidence="3" id="KW-1185">Reference proteome</keyword>
<dbReference type="InterPro" id="IPR018958">
    <property type="entry name" value="Knr4/Smi1-like_dom"/>
</dbReference>
<dbReference type="AlphaFoldDB" id="A0AA96LRE3"/>
<organism evidence="2 3">
    <name type="scientific">Paenibacillus roseopurpureus</name>
    <dbReference type="NCBI Taxonomy" id="2918901"/>
    <lineage>
        <taxon>Bacteria</taxon>
        <taxon>Bacillati</taxon>
        <taxon>Bacillota</taxon>
        <taxon>Bacilli</taxon>
        <taxon>Bacillales</taxon>
        <taxon>Paenibacillaceae</taxon>
        <taxon>Paenibacillus</taxon>
    </lineage>
</organism>
<proteinExistence type="predicted"/>
<gene>
    <name evidence="2" type="ORF">MJB10_12545</name>
</gene>
<evidence type="ECO:0000313" key="2">
    <source>
        <dbReference type="EMBL" id="WNR46877.1"/>
    </source>
</evidence>
<protein>
    <submittedName>
        <fullName evidence="2">SMI1/KNR4 family protein</fullName>
    </submittedName>
</protein>
<dbReference type="RefSeq" id="WP_314805299.1">
    <property type="nucleotide sequence ID" value="NZ_CP130319.1"/>
</dbReference>
<sequence length="444" mass="51684">MAIDRLIEEWSSILEKIQNNGGKIIELAKSEPSSELEIKDKEFNLGVNIPSEFKKVLIDSKQLYFRWSLPDEAILPQEFTEIFSGEIGWSLDWLEYWGVDSTEDYAINLKGKLTFFQVGNGDYLAFDLSMNNDHNPPVVYWDHETDNVIPIAPSFMEYLNKMTELSCIGAEIWQYEEFIGPNGIETKSDKAERWKKWFQSFRSLRFEEASQSLESIFQYILYHGEVKAREVNALRQFNHLDILEKVQKRLPNCNAKESKALCLIIGEVVKSDAQAWVRTLWSEQSSLDTADRSYLTARCLPFEEGYQLVIEYLEGISESKVNPYEALKHLSAFQSNRVITWLEKNGRLPATNGWAELFAFSSPTWEDINKWSKMETRHQLTLIHALEDMIRERKKPYDLIQLKVYGVPSREKLLDLLRRILESETLNTKKSIIIKVIDNVEKII</sequence>
<feature type="domain" description="Knr4/Smi1-like" evidence="1">
    <location>
        <begin position="33"/>
        <end position="161"/>
    </location>
</feature>
<reference evidence="2" key="1">
    <citation type="submission" date="2022-02" db="EMBL/GenBank/DDBJ databases">
        <title>Paenibacillus sp. MBLB1832 Whole Genome Shotgun Sequencing.</title>
        <authorList>
            <person name="Hwang C.Y."/>
            <person name="Cho E.-S."/>
            <person name="Seo M.-J."/>
        </authorList>
    </citation>
    <scope>NUCLEOTIDE SEQUENCE</scope>
    <source>
        <strain evidence="2">MBLB1832</strain>
    </source>
</reference>
<dbReference type="SUPFAM" id="SSF160631">
    <property type="entry name" value="SMI1/KNR4-like"/>
    <property type="match status" value="1"/>
</dbReference>
<dbReference type="EMBL" id="CP130319">
    <property type="protein sequence ID" value="WNR46877.1"/>
    <property type="molecule type" value="Genomic_DNA"/>
</dbReference>